<reference evidence="2" key="2">
    <citation type="submission" date="2020-05" db="EMBL/GenBank/DDBJ databases">
        <authorList>
            <person name="Kim H.-S."/>
            <person name="Proctor R.H."/>
            <person name="Brown D.W."/>
        </authorList>
    </citation>
    <scope>NUCLEOTIDE SEQUENCE</scope>
    <source>
        <strain evidence="2">NRRL 20472</strain>
    </source>
</reference>
<comment type="caution">
    <text evidence="2">The sequence shown here is derived from an EMBL/GenBank/DDBJ whole genome shotgun (WGS) entry which is preliminary data.</text>
</comment>
<evidence type="ECO:0000256" key="1">
    <source>
        <dbReference type="SAM" id="MobiDB-lite"/>
    </source>
</evidence>
<name>A0A8H4WNF1_9HYPO</name>
<organism evidence="2 3">
    <name type="scientific">Fusarium sarcochroum</name>
    <dbReference type="NCBI Taxonomy" id="1208366"/>
    <lineage>
        <taxon>Eukaryota</taxon>
        <taxon>Fungi</taxon>
        <taxon>Dikarya</taxon>
        <taxon>Ascomycota</taxon>
        <taxon>Pezizomycotina</taxon>
        <taxon>Sordariomycetes</taxon>
        <taxon>Hypocreomycetidae</taxon>
        <taxon>Hypocreales</taxon>
        <taxon>Nectriaceae</taxon>
        <taxon>Fusarium</taxon>
        <taxon>Fusarium lateritium species complex</taxon>
    </lineage>
</organism>
<proteinExistence type="predicted"/>
<dbReference type="Proteomes" id="UP000622797">
    <property type="component" value="Unassembled WGS sequence"/>
</dbReference>
<protein>
    <submittedName>
        <fullName evidence="2">Uncharacterized protein</fullName>
    </submittedName>
</protein>
<evidence type="ECO:0000313" key="2">
    <source>
        <dbReference type="EMBL" id="KAF4943984.1"/>
    </source>
</evidence>
<feature type="compositionally biased region" description="Low complexity" evidence="1">
    <location>
        <begin position="347"/>
        <end position="361"/>
    </location>
</feature>
<feature type="region of interest" description="Disordered" evidence="1">
    <location>
        <begin position="335"/>
        <end position="390"/>
    </location>
</feature>
<gene>
    <name evidence="2" type="ORF">FSARC_14797</name>
</gene>
<dbReference type="EMBL" id="JABEXW010001410">
    <property type="protein sequence ID" value="KAF4943984.1"/>
    <property type="molecule type" value="Genomic_DNA"/>
</dbReference>
<accession>A0A8H4WNF1</accession>
<dbReference type="OrthoDB" id="3231004at2759"/>
<keyword evidence="3" id="KW-1185">Reference proteome</keyword>
<sequence length="487" mass="53559">MATLLAPFNTAMQLGTGFNSFTQQICVNGAVTSSKDGIVLESKELAPEQPVAQEVVYKTSIVDKVTDVTNEMNINAAFSIKYDAFDAKGKVGFLNTSKVKEADATFMISVKVVNQVIYDHSLINFQPIEGVTPENFTEVYGDSFVSGYQEGGTFTAVISVKARNEDKARKIRAEAAAQFTKTKDAKEAEGEQDAKNGASLTIDFRKDDMSFLDENETTISVSYTGGGQGLKEPGEDWTFETMRKAALQFPNLVAKTPMRTHAILTKYTALRSYHTHFGGLKMPAFEMAGVYSTILQEAYLDFKTVAKNLQVLAYDVSAGQTRLISASENRKKIEAAAKPTAPTDAEGSVTTPPSSGTSSDSSDAEPTPNNDTSVKKSTDQNQQAENHPYVWNPIVLNKDFPPTLQGLEHARSMVRMILIRIVQEINILTKFPEAAMDEDRVQPHISPFLFKELLPVGEAIKKELEDENDLDQVNRQVDMIKKSGGRF</sequence>
<reference evidence="2" key="1">
    <citation type="journal article" date="2020" name="BMC Genomics">
        <title>Correction to: Identification and distribution of gene clusters required for synthesis of sphingolipid metabolism inhibitors in diverse species of the filamentous fungus Fusarium.</title>
        <authorList>
            <person name="Kim H.S."/>
            <person name="Lohmar J.M."/>
            <person name="Busman M."/>
            <person name="Brown D.W."/>
            <person name="Naumann T.A."/>
            <person name="Divon H.H."/>
            <person name="Lysoe E."/>
            <person name="Uhlig S."/>
            <person name="Proctor R.H."/>
        </authorList>
    </citation>
    <scope>NUCLEOTIDE SEQUENCE</scope>
    <source>
        <strain evidence="2">NRRL 20472</strain>
    </source>
</reference>
<dbReference type="AlphaFoldDB" id="A0A8H4WNF1"/>
<evidence type="ECO:0000313" key="3">
    <source>
        <dbReference type="Proteomes" id="UP000622797"/>
    </source>
</evidence>